<dbReference type="PANTHER" id="PTHR28090:SF2">
    <property type="entry name" value="PROTEIN ROT1"/>
    <property type="match status" value="1"/>
</dbReference>
<dbReference type="Proteomes" id="UP000054248">
    <property type="component" value="Unassembled WGS sequence"/>
</dbReference>
<organism evidence="3 4">
    <name type="scientific">Tulasnella calospora MUT 4182</name>
    <dbReference type="NCBI Taxonomy" id="1051891"/>
    <lineage>
        <taxon>Eukaryota</taxon>
        <taxon>Fungi</taxon>
        <taxon>Dikarya</taxon>
        <taxon>Basidiomycota</taxon>
        <taxon>Agaricomycotina</taxon>
        <taxon>Agaricomycetes</taxon>
        <taxon>Cantharellales</taxon>
        <taxon>Tulasnellaceae</taxon>
        <taxon>Tulasnella</taxon>
    </lineage>
</organism>
<accession>A0A0C3QB63</accession>
<keyword evidence="2" id="KW-0732">Signal</keyword>
<feature type="chain" id="PRO_5002177367" description="Protein ROT1" evidence="2">
    <location>
        <begin position="25"/>
        <end position="238"/>
    </location>
</feature>
<dbReference type="EMBL" id="KN823114">
    <property type="protein sequence ID" value="KIO22276.1"/>
    <property type="molecule type" value="Genomic_DNA"/>
</dbReference>
<proteinExistence type="inferred from homology"/>
<dbReference type="Pfam" id="PF10681">
    <property type="entry name" value="Rot1"/>
    <property type="match status" value="1"/>
</dbReference>
<gene>
    <name evidence="3" type="ORF">M407DRAFT_245232</name>
</gene>
<comment type="similarity">
    <text evidence="1">Belongs to the ROT1 family.</text>
</comment>
<reference evidence="4" key="2">
    <citation type="submission" date="2015-01" db="EMBL/GenBank/DDBJ databases">
        <title>Evolutionary Origins and Diversification of the Mycorrhizal Mutualists.</title>
        <authorList>
            <consortium name="DOE Joint Genome Institute"/>
            <consortium name="Mycorrhizal Genomics Consortium"/>
            <person name="Kohler A."/>
            <person name="Kuo A."/>
            <person name="Nagy L.G."/>
            <person name="Floudas D."/>
            <person name="Copeland A."/>
            <person name="Barry K.W."/>
            <person name="Cichocki N."/>
            <person name="Veneault-Fourrey C."/>
            <person name="LaButti K."/>
            <person name="Lindquist E.A."/>
            <person name="Lipzen A."/>
            <person name="Lundell T."/>
            <person name="Morin E."/>
            <person name="Murat C."/>
            <person name="Riley R."/>
            <person name="Ohm R."/>
            <person name="Sun H."/>
            <person name="Tunlid A."/>
            <person name="Henrissat B."/>
            <person name="Grigoriev I.V."/>
            <person name="Hibbett D.S."/>
            <person name="Martin F."/>
        </authorList>
    </citation>
    <scope>NUCLEOTIDE SEQUENCE [LARGE SCALE GENOMIC DNA]</scope>
    <source>
        <strain evidence="4">MUT 4182</strain>
    </source>
</reference>
<dbReference type="InterPro" id="IPR019623">
    <property type="entry name" value="Rot1"/>
</dbReference>
<dbReference type="STRING" id="1051891.A0A0C3QB63"/>
<dbReference type="HOGENOM" id="CLU_071622_1_1_1"/>
<keyword evidence="1" id="KW-0256">Endoplasmic reticulum</keyword>
<keyword evidence="1" id="KW-0472">Membrane</keyword>
<evidence type="ECO:0000313" key="3">
    <source>
        <dbReference type="EMBL" id="KIO22276.1"/>
    </source>
</evidence>
<dbReference type="GO" id="GO:0006458">
    <property type="term" value="P:'de novo' protein folding"/>
    <property type="evidence" value="ECO:0007669"/>
    <property type="project" value="InterPro"/>
</dbReference>
<evidence type="ECO:0000313" key="4">
    <source>
        <dbReference type="Proteomes" id="UP000054248"/>
    </source>
</evidence>
<reference evidence="3 4" key="1">
    <citation type="submission" date="2014-04" db="EMBL/GenBank/DDBJ databases">
        <authorList>
            <consortium name="DOE Joint Genome Institute"/>
            <person name="Kuo A."/>
            <person name="Girlanda M."/>
            <person name="Perotto S."/>
            <person name="Kohler A."/>
            <person name="Nagy L.G."/>
            <person name="Floudas D."/>
            <person name="Copeland A."/>
            <person name="Barry K.W."/>
            <person name="Cichocki N."/>
            <person name="Veneault-Fourrey C."/>
            <person name="LaButti K."/>
            <person name="Lindquist E.A."/>
            <person name="Lipzen A."/>
            <person name="Lundell T."/>
            <person name="Morin E."/>
            <person name="Murat C."/>
            <person name="Sun H."/>
            <person name="Tunlid A."/>
            <person name="Henrissat B."/>
            <person name="Grigoriev I.V."/>
            <person name="Hibbett D.S."/>
            <person name="Martin F."/>
            <person name="Nordberg H.P."/>
            <person name="Cantor M.N."/>
            <person name="Hua S.X."/>
        </authorList>
    </citation>
    <scope>NUCLEOTIDE SEQUENCE [LARGE SCALE GENOMIC DNA]</scope>
    <source>
        <strain evidence="3 4">MUT 4182</strain>
    </source>
</reference>
<dbReference type="GO" id="GO:0005789">
    <property type="term" value="C:endoplasmic reticulum membrane"/>
    <property type="evidence" value="ECO:0007669"/>
    <property type="project" value="UniProtKB-SubCell"/>
</dbReference>
<name>A0A0C3QB63_9AGAM</name>
<keyword evidence="4" id="KW-1185">Reference proteome</keyword>
<dbReference type="PANTHER" id="PTHR28090">
    <property type="entry name" value="PROTEIN ROT1"/>
    <property type="match status" value="1"/>
</dbReference>
<comment type="function">
    <text evidence="1">Required for normal levels of the cell wall 1,6-beta-glucan. Involved in a protein folding machinery chaperoning proteins acting in various physiological processes including cell wall synthesis and lysis of autophagic bodies.</text>
</comment>
<dbReference type="PIRSF" id="PIRSF017290">
    <property type="entry name" value="ROT1_prd"/>
    <property type="match status" value="1"/>
</dbReference>
<dbReference type="GO" id="GO:0051082">
    <property type="term" value="F:unfolded protein binding"/>
    <property type="evidence" value="ECO:0007669"/>
    <property type="project" value="TreeGrafter"/>
</dbReference>
<dbReference type="AlphaFoldDB" id="A0A0C3QB63"/>
<evidence type="ECO:0000256" key="1">
    <source>
        <dbReference type="PIRNR" id="PIRNR017290"/>
    </source>
</evidence>
<protein>
    <recommendedName>
        <fullName evidence="1">Protein ROT1</fullName>
    </recommendedName>
</protein>
<feature type="signal peptide" evidence="2">
    <location>
        <begin position="1"/>
        <end position="24"/>
    </location>
</feature>
<evidence type="ECO:0000256" key="2">
    <source>
        <dbReference type="SAM" id="SignalP"/>
    </source>
</evidence>
<dbReference type="OrthoDB" id="5327821at2759"/>
<sequence length="238" mass="25721">MPSSTTRFFAALFVGLLSSSLTTAQSYDTAHNATSLLGTWSSGSGSVLTGPGFANPVNFTFNYPPTTGISYSFTTETLSDGSDGYFEEAQYRFQGNGSRPTCIIGIVQWQHGTYTLNTDGSITLNPFAADGRQQVQDMCAAKSNVIQQFNQTTLFANWNIYQDTTKGYKLQLYRFDGAPLSPMYQVSTTPNMLPTELLTNTTVNTVIITNASSRRDTSILPMLGVAGTAMLMGLVAVL</sequence>
<comment type="subcellular location">
    <subcellularLocation>
        <location evidence="1">Endoplasmic reticulum membrane</location>
    </subcellularLocation>
</comment>